<dbReference type="InterPro" id="IPR036259">
    <property type="entry name" value="MFS_trans_sf"/>
</dbReference>
<dbReference type="RefSeq" id="WP_344416281.1">
    <property type="nucleotide sequence ID" value="NZ_BAAANN010000007.1"/>
</dbReference>
<evidence type="ECO:0000256" key="1">
    <source>
        <dbReference type="ARBA" id="ARBA00004651"/>
    </source>
</evidence>
<evidence type="ECO:0000256" key="2">
    <source>
        <dbReference type="ARBA" id="ARBA00022448"/>
    </source>
</evidence>
<dbReference type="Pfam" id="PF05977">
    <property type="entry name" value="MFS_3"/>
    <property type="match status" value="1"/>
</dbReference>
<dbReference type="PANTHER" id="PTHR23513">
    <property type="entry name" value="INTEGRAL MEMBRANE EFFLUX PROTEIN-RELATED"/>
    <property type="match status" value="1"/>
</dbReference>
<evidence type="ECO:0000256" key="6">
    <source>
        <dbReference type="ARBA" id="ARBA00023136"/>
    </source>
</evidence>
<proteinExistence type="predicted"/>
<dbReference type="EMBL" id="BAAANN010000007">
    <property type="protein sequence ID" value="GAA1952272.1"/>
    <property type="molecule type" value="Genomic_DNA"/>
</dbReference>
<name>A0ABP5BWR7_9PSEU</name>
<feature type="transmembrane region" description="Helical" evidence="7">
    <location>
        <begin position="308"/>
        <end position="331"/>
    </location>
</feature>
<evidence type="ECO:0000256" key="5">
    <source>
        <dbReference type="ARBA" id="ARBA00022989"/>
    </source>
</evidence>
<accession>A0ABP5BWR7</accession>
<evidence type="ECO:0000256" key="4">
    <source>
        <dbReference type="ARBA" id="ARBA00022692"/>
    </source>
</evidence>
<evidence type="ECO:0000313" key="10">
    <source>
        <dbReference type="Proteomes" id="UP001501116"/>
    </source>
</evidence>
<evidence type="ECO:0000259" key="8">
    <source>
        <dbReference type="PROSITE" id="PS50850"/>
    </source>
</evidence>
<dbReference type="InterPro" id="IPR010290">
    <property type="entry name" value="TM_effector"/>
</dbReference>
<dbReference type="InterPro" id="IPR020846">
    <property type="entry name" value="MFS_dom"/>
</dbReference>
<comment type="subcellular location">
    <subcellularLocation>
        <location evidence="1">Cell membrane</location>
        <topology evidence="1">Multi-pass membrane protein</topology>
    </subcellularLocation>
</comment>
<evidence type="ECO:0000256" key="7">
    <source>
        <dbReference type="SAM" id="Phobius"/>
    </source>
</evidence>
<keyword evidence="2" id="KW-0813">Transport</keyword>
<feature type="transmembrane region" description="Helical" evidence="7">
    <location>
        <begin position="161"/>
        <end position="181"/>
    </location>
</feature>
<evidence type="ECO:0000256" key="3">
    <source>
        <dbReference type="ARBA" id="ARBA00022475"/>
    </source>
</evidence>
<feature type="transmembrane region" description="Helical" evidence="7">
    <location>
        <begin position="352"/>
        <end position="370"/>
    </location>
</feature>
<sequence length="411" mass="43313">MKAGLLGRPDFRRFWLADALSQFGTRISVLAIPLLATQTLHASAFQVSLLRTLETAAYLLFVLHVGAWCDRIRVRPVLVVADLGRAAALATVPLAAAFGSLTITHLLVAVGITGVLTVWFDVAHQTYLPRLIGRDELVEGNARLQANMSIAAVAAPSPTGFAVQAVGGASVVGLNALGYLWSALWLRAVKTPEHVPPAAEKRHLRREIVEGLRFVARHPVLRAVAGHGATHGFFQSAQIAIVVVFLSREVRLSPFAIGLLSTSTLAGAVVGAFAARPLADRLGYGRALLGIGIFEGVSYQLFPFTAPGWALACYVLAGFGSSFGIVAMNVLSASFQQAAAGEHVRGRVNATVRFLVLGVAPLGSLLGGVLAEGAGLRATLFVAAGGVLLAMGWLVFSPLRNVHDLQMHGYA</sequence>
<keyword evidence="5 7" id="KW-1133">Transmembrane helix</keyword>
<protein>
    <submittedName>
        <fullName evidence="9">MFS transporter</fullName>
    </submittedName>
</protein>
<keyword evidence="4 7" id="KW-0812">Transmembrane</keyword>
<comment type="caution">
    <text evidence="9">The sequence shown here is derived from an EMBL/GenBank/DDBJ whole genome shotgun (WGS) entry which is preliminary data.</text>
</comment>
<feature type="transmembrane region" description="Helical" evidence="7">
    <location>
        <begin position="86"/>
        <end position="119"/>
    </location>
</feature>
<evidence type="ECO:0000313" key="9">
    <source>
        <dbReference type="EMBL" id="GAA1952272.1"/>
    </source>
</evidence>
<dbReference type="PROSITE" id="PS50850">
    <property type="entry name" value="MFS"/>
    <property type="match status" value="1"/>
</dbReference>
<feature type="transmembrane region" description="Helical" evidence="7">
    <location>
        <begin position="223"/>
        <end position="246"/>
    </location>
</feature>
<gene>
    <name evidence="9" type="ORF">GCM10009754_21510</name>
</gene>
<dbReference type="Gene3D" id="1.20.1250.20">
    <property type="entry name" value="MFS general substrate transporter like domains"/>
    <property type="match status" value="1"/>
</dbReference>
<reference evidence="10" key="1">
    <citation type="journal article" date="2019" name="Int. J. Syst. Evol. Microbiol.">
        <title>The Global Catalogue of Microorganisms (GCM) 10K type strain sequencing project: providing services to taxonomists for standard genome sequencing and annotation.</title>
        <authorList>
            <consortium name="The Broad Institute Genomics Platform"/>
            <consortium name="The Broad Institute Genome Sequencing Center for Infectious Disease"/>
            <person name="Wu L."/>
            <person name="Ma J."/>
        </authorList>
    </citation>
    <scope>NUCLEOTIDE SEQUENCE [LARGE SCALE GENOMIC DNA]</scope>
    <source>
        <strain evidence="10">JCM 14545</strain>
    </source>
</reference>
<feature type="transmembrane region" description="Helical" evidence="7">
    <location>
        <begin position="252"/>
        <end position="275"/>
    </location>
</feature>
<feature type="transmembrane region" description="Helical" evidence="7">
    <location>
        <begin position="282"/>
        <end position="302"/>
    </location>
</feature>
<dbReference type="PANTHER" id="PTHR23513:SF6">
    <property type="entry name" value="MAJOR FACILITATOR SUPERFAMILY ASSOCIATED DOMAIN-CONTAINING PROTEIN"/>
    <property type="match status" value="1"/>
</dbReference>
<organism evidence="9 10">
    <name type="scientific">Amycolatopsis minnesotensis</name>
    <dbReference type="NCBI Taxonomy" id="337894"/>
    <lineage>
        <taxon>Bacteria</taxon>
        <taxon>Bacillati</taxon>
        <taxon>Actinomycetota</taxon>
        <taxon>Actinomycetes</taxon>
        <taxon>Pseudonocardiales</taxon>
        <taxon>Pseudonocardiaceae</taxon>
        <taxon>Amycolatopsis</taxon>
    </lineage>
</organism>
<feature type="domain" description="Major facilitator superfamily (MFS) profile" evidence="8">
    <location>
        <begin position="221"/>
        <end position="411"/>
    </location>
</feature>
<keyword evidence="6 7" id="KW-0472">Membrane</keyword>
<keyword evidence="3" id="KW-1003">Cell membrane</keyword>
<dbReference type="Proteomes" id="UP001501116">
    <property type="component" value="Unassembled WGS sequence"/>
</dbReference>
<dbReference type="CDD" id="cd06173">
    <property type="entry name" value="MFS_MefA_like"/>
    <property type="match status" value="1"/>
</dbReference>
<keyword evidence="10" id="KW-1185">Reference proteome</keyword>
<feature type="transmembrane region" description="Helical" evidence="7">
    <location>
        <begin position="376"/>
        <end position="396"/>
    </location>
</feature>
<dbReference type="SUPFAM" id="SSF103473">
    <property type="entry name" value="MFS general substrate transporter"/>
    <property type="match status" value="1"/>
</dbReference>